<evidence type="ECO:0000313" key="3">
    <source>
        <dbReference type="Proteomes" id="UP000184383"/>
    </source>
</evidence>
<dbReference type="GeneID" id="63753935"/>
<gene>
    <name evidence="2" type="ORF">ASPWEDRAFT_546700</name>
</gene>
<accession>A0A1L9RG73</accession>
<evidence type="ECO:0000256" key="1">
    <source>
        <dbReference type="SAM" id="MobiDB-lite"/>
    </source>
</evidence>
<proteinExistence type="predicted"/>
<dbReference type="AlphaFoldDB" id="A0A1L9RG73"/>
<name>A0A1L9RG73_ASPWE</name>
<dbReference type="VEuPathDB" id="FungiDB:ASPWEDRAFT_546700"/>
<feature type="compositionally biased region" description="Basic and acidic residues" evidence="1">
    <location>
        <begin position="116"/>
        <end position="125"/>
    </location>
</feature>
<dbReference type="EMBL" id="KV878213">
    <property type="protein sequence ID" value="OJJ33853.1"/>
    <property type="molecule type" value="Genomic_DNA"/>
</dbReference>
<protein>
    <submittedName>
        <fullName evidence="2">Uncharacterized protein</fullName>
    </submittedName>
</protein>
<feature type="region of interest" description="Disordered" evidence="1">
    <location>
        <begin position="115"/>
        <end position="135"/>
    </location>
</feature>
<reference evidence="3" key="1">
    <citation type="journal article" date="2017" name="Genome Biol.">
        <title>Comparative genomics reveals high biological diversity and specific adaptations in the industrially and medically important fungal genus Aspergillus.</title>
        <authorList>
            <person name="de Vries R.P."/>
            <person name="Riley R."/>
            <person name="Wiebenga A."/>
            <person name="Aguilar-Osorio G."/>
            <person name="Amillis S."/>
            <person name="Uchima C.A."/>
            <person name="Anderluh G."/>
            <person name="Asadollahi M."/>
            <person name="Askin M."/>
            <person name="Barry K."/>
            <person name="Battaglia E."/>
            <person name="Bayram O."/>
            <person name="Benocci T."/>
            <person name="Braus-Stromeyer S.A."/>
            <person name="Caldana C."/>
            <person name="Canovas D."/>
            <person name="Cerqueira G.C."/>
            <person name="Chen F."/>
            <person name="Chen W."/>
            <person name="Choi C."/>
            <person name="Clum A."/>
            <person name="Dos Santos R.A."/>
            <person name="Damasio A.R."/>
            <person name="Diallinas G."/>
            <person name="Emri T."/>
            <person name="Fekete E."/>
            <person name="Flipphi M."/>
            <person name="Freyberg S."/>
            <person name="Gallo A."/>
            <person name="Gournas C."/>
            <person name="Habgood R."/>
            <person name="Hainaut M."/>
            <person name="Harispe M.L."/>
            <person name="Henrissat B."/>
            <person name="Hilden K.S."/>
            <person name="Hope R."/>
            <person name="Hossain A."/>
            <person name="Karabika E."/>
            <person name="Karaffa L."/>
            <person name="Karanyi Z."/>
            <person name="Krasevec N."/>
            <person name="Kuo A."/>
            <person name="Kusch H."/>
            <person name="LaButti K."/>
            <person name="Lagendijk E.L."/>
            <person name="Lapidus A."/>
            <person name="Levasseur A."/>
            <person name="Lindquist E."/>
            <person name="Lipzen A."/>
            <person name="Logrieco A.F."/>
            <person name="MacCabe A."/>
            <person name="Maekelae M.R."/>
            <person name="Malavazi I."/>
            <person name="Melin P."/>
            <person name="Meyer V."/>
            <person name="Mielnichuk N."/>
            <person name="Miskei M."/>
            <person name="Molnar A.P."/>
            <person name="Mule G."/>
            <person name="Ngan C.Y."/>
            <person name="Orejas M."/>
            <person name="Orosz E."/>
            <person name="Ouedraogo J.P."/>
            <person name="Overkamp K.M."/>
            <person name="Park H.-S."/>
            <person name="Perrone G."/>
            <person name="Piumi F."/>
            <person name="Punt P.J."/>
            <person name="Ram A.F."/>
            <person name="Ramon A."/>
            <person name="Rauscher S."/>
            <person name="Record E."/>
            <person name="Riano-Pachon D.M."/>
            <person name="Robert V."/>
            <person name="Roehrig J."/>
            <person name="Ruller R."/>
            <person name="Salamov A."/>
            <person name="Salih N.S."/>
            <person name="Samson R.A."/>
            <person name="Sandor E."/>
            <person name="Sanguinetti M."/>
            <person name="Schuetze T."/>
            <person name="Sepcic K."/>
            <person name="Shelest E."/>
            <person name="Sherlock G."/>
            <person name="Sophianopoulou V."/>
            <person name="Squina F.M."/>
            <person name="Sun H."/>
            <person name="Susca A."/>
            <person name="Todd R.B."/>
            <person name="Tsang A."/>
            <person name="Unkles S.E."/>
            <person name="van de Wiele N."/>
            <person name="van Rossen-Uffink D."/>
            <person name="Oliveira J.V."/>
            <person name="Vesth T.C."/>
            <person name="Visser J."/>
            <person name="Yu J.-H."/>
            <person name="Zhou M."/>
            <person name="Andersen M.R."/>
            <person name="Archer D.B."/>
            <person name="Baker S.E."/>
            <person name="Benoit I."/>
            <person name="Brakhage A.A."/>
            <person name="Braus G.H."/>
            <person name="Fischer R."/>
            <person name="Frisvad J.C."/>
            <person name="Goldman G.H."/>
            <person name="Houbraken J."/>
            <person name="Oakley B."/>
            <person name="Pocsi I."/>
            <person name="Scazzocchio C."/>
            <person name="Seiboth B."/>
            <person name="vanKuyk P.A."/>
            <person name="Wortman J."/>
            <person name="Dyer P.S."/>
            <person name="Grigoriev I.V."/>
        </authorList>
    </citation>
    <scope>NUCLEOTIDE SEQUENCE [LARGE SCALE GENOMIC DNA]</scope>
    <source>
        <strain evidence="3">DTO 134E9</strain>
    </source>
</reference>
<organism evidence="2 3">
    <name type="scientific">Aspergillus wentii DTO 134E9</name>
    <dbReference type="NCBI Taxonomy" id="1073089"/>
    <lineage>
        <taxon>Eukaryota</taxon>
        <taxon>Fungi</taxon>
        <taxon>Dikarya</taxon>
        <taxon>Ascomycota</taxon>
        <taxon>Pezizomycotina</taxon>
        <taxon>Eurotiomycetes</taxon>
        <taxon>Eurotiomycetidae</taxon>
        <taxon>Eurotiales</taxon>
        <taxon>Aspergillaceae</taxon>
        <taxon>Aspergillus</taxon>
        <taxon>Aspergillus subgen. Cremei</taxon>
    </lineage>
</organism>
<dbReference type="Proteomes" id="UP000184383">
    <property type="component" value="Unassembled WGS sequence"/>
</dbReference>
<sequence length="151" mass="16726">MMGGCAAVFPRPSERARIHSPDWKTDSGCFLADTLALLLPVSLDRCESSYSKISNFSCFLRKVTGFPTLQGWRIVGLACGSFARGSEKPCRFELIPFSPKGRSEGTTIRHIPVRNTGERSERRSELLGQDEDSSGCSCRPFSFPWARGFPT</sequence>
<keyword evidence="3" id="KW-1185">Reference proteome</keyword>
<evidence type="ECO:0000313" key="2">
    <source>
        <dbReference type="EMBL" id="OJJ33853.1"/>
    </source>
</evidence>
<dbReference type="RefSeq" id="XP_040687529.1">
    <property type="nucleotide sequence ID" value="XM_040838087.1"/>
</dbReference>